<evidence type="ECO:0000256" key="1">
    <source>
        <dbReference type="SAM" id="SignalP"/>
    </source>
</evidence>
<dbReference type="Proteomes" id="UP001596056">
    <property type="component" value="Unassembled WGS sequence"/>
</dbReference>
<sequence length="112" mass="11567">MRSTRLASALLLSALAVPALAQPALAQDVSFQLVNNSGLTLMEFHATPAIGGAESDDLLVASVMAPGEAGSVTIPGSAESCDQDLRFVFEDGSEMVDRLNVCATPSYTLNPA</sequence>
<protein>
    <submittedName>
        <fullName evidence="2">Uncharacterized protein</fullName>
    </submittedName>
</protein>
<feature type="signal peptide" evidence="1">
    <location>
        <begin position="1"/>
        <end position="21"/>
    </location>
</feature>
<name>A0ABW0SAL6_9RHOB</name>
<keyword evidence="1" id="KW-0732">Signal</keyword>
<comment type="caution">
    <text evidence="2">The sequence shown here is derived from an EMBL/GenBank/DDBJ whole genome shotgun (WGS) entry which is preliminary data.</text>
</comment>
<reference evidence="3" key="1">
    <citation type="journal article" date="2019" name="Int. J. Syst. Evol. Microbiol.">
        <title>The Global Catalogue of Microorganisms (GCM) 10K type strain sequencing project: providing services to taxonomists for standard genome sequencing and annotation.</title>
        <authorList>
            <consortium name="The Broad Institute Genomics Platform"/>
            <consortium name="The Broad Institute Genome Sequencing Center for Infectious Disease"/>
            <person name="Wu L."/>
            <person name="Ma J."/>
        </authorList>
    </citation>
    <scope>NUCLEOTIDE SEQUENCE [LARGE SCALE GENOMIC DNA]</scope>
    <source>
        <strain evidence="3">KACC 11588</strain>
    </source>
</reference>
<organism evidence="2 3">
    <name type="scientific">Rubellimicrobium aerolatum</name>
    <dbReference type="NCBI Taxonomy" id="490979"/>
    <lineage>
        <taxon>Bacteria</taxon>
        <taxon>Pseudomonadati</taxon>
        <taxon>Pseudomonadota</taxon>
        <taxon>Alphaproteobacteria</taxon>
        <taxon>Rhodobacterales</taxon>
        <taxon>Roseobacteraceae</taxon>
        <taxon>Rubellimicrobium</taxon>
    </lineage>
</organism>
<evidence type="ECO:0000313" key="3">
    <source>
        <dbReference type="Proteomes" id="UP001596056"/>
    </source>
</evidence>
<proteinExistence type="predicted"/>
<gene>
    <name evidence="2" type="ORF">ACFPOC_05675</name>
</gene>
<feature type="chain" id="PRO_5046203225" evidence="1">
    <location>
        <begin position="22"/>
        <end position="112"/>
    </location>
</feature>
<dbReference type="RefSeq" id="WP_209838735.1">
    <property type="nucleotide sequence ID" value="NZ_JAGGJP010000003.1"/>
</dbReference>
<accession>A0ABW0SAL6</accession>
<evidence type="ECO:0000313" key="2">
    <source>
        <dbReference type="EMBL" id="MFC5565909.1"/>
    </source>
</evidence>
<dbReference type="EMBL" id="JBHSNA010000003">
    <property type="protein sequence ID" value="MFC5565909.1"/>
    <property type="molecule type" value="Genomic_DNA"/>
</dbReference>
<keyword evidence="3" id="KW-1185">Reference proteome</keyword>